<proteinExistence type="predicted"/>
<dbReference type="InterPro" id="IPR014748">
    <property type="entry name" value="Enoyl-CoA_hydra_C"/>
</dbReference>
<gene>
    <name evidence="1" type="ORF">CEXT_647481</name>
</gene>
<evidence type="ECO:0000313" key="1">
    <source>
        <dbReference type="EMBL" id="GIX89453.1"/>
    </source>
</evidence>
<dbReference type="Gene3D" id="1.10.12.10">
    <property type="entry name" value="Lyase 2-enoyl-coa Hydratase, Chain A, domain 2"/>
    <property type="match status" value="1"/>
</dbReference>
<protein>
    <submittedName>
        <fullName evidence="1">Uncharacterized protein</fullName>
    </submittedName>
</protein>
<dbReference type="Proteomes" id="UP001054945">
    <property type="component" value="Unassembled WGS sequence"/>
</dbReference>
<dbReference type="EMBL" id="BPLR01021427">
    <property type="protein sequence ID" value="GIX89453.1"/>
    <property type="molecule type" value="Genomic_DNA"/>
</dbReference>
<sequence length="70" mass="8310">MTRGYLGPQGTGSDRVSIGYEASKTMVRCHTWDRLKPHMEREKAMLCYQWLKPECQERIKKWLSEGMHHD</sequence>
<organism evidence="1 2">
    <name type="scientific">Caerostris extrusa</name>
    <name type="common">Bark spider</name>
    <name type="synonym">Caerostris bankana</name>
    <dbReference type="NCBI Taxonomy" id="172846"/>
    <lineage>
        <taxon>Eukaryota</taxon>
        <taxon>Metazoa</taxon>
        <taxon>Ecdysozoa</taxon>
        <taxon>Arthropoda</taxon>
        <taxon>Chelicerata</taxon>
        <taxon>Arachnida</taxon>
        <taxon>Araneae</taxon>
        <taxon>Araneomorphae</taxon>
        <taxon>Entelegynae</taxon>
        <taxon>Araneoidea</taxon>
        <taxon>Araneidae</taxon>
        <taxon>Caerostris</taxon>
    </lineage>
</organism>
<name>A0AAV4NYM3_CAEEX</name>
<comment type="caution">
    <text evidence="1">The sequence shown here is derived from an EMBL/GenBank/DDBJ whole genome shotgun (WGS) entry which is preliminary data.</text>
</comment>
<dbReference type="AlphaFoldDB" id="A0AAV4NYM3"/>
<reference evidence="1 2" key="1">
    <citation type="submission" date="2021-06" db="EMBL/GenBank/DDBJ databases">
        <title>Caerostris extrusa draft genome.</title>
        <authorList>
            <person name="Kono N."/>
            <person name="Arakawa K."/>
        </authorList>
    </citation>
    <scope>NUCLEOTIDE SEQUENCE [LARGE SCALE GENOMIC DNA]</scope>
</reference>
<accession>A0AAV4NYM3</accession>
<keyword evidence="2" id="KW-1185">Reference proteome</keyword>
<evidence type="ECO:0000313" key="2">
    <source>
        <dbReference type="Proteomes" id="UP001054945"/>
    </source>
</evidence>